<feature type="compositionally biased region" description="Low complexity" evidence="2">
    <location>
        <begin position="1160"/>
        <end position="1174"/>
    </location>
</feature>
<evidence type="ECO:0000259" key="3">
    <source>
        <dbReference type="Pfam" id="PF02854"/>
    </source>
</evidence>
<keyword evidence="1" id="KW-0175">Coiled coil</keyword>
<dbReference type="Pfam" id="PF02854">
    <property type="entry name" value="MIF4G"/>
    <property type="match status" value="1"/>
</dbReference>
<evidence type="ECO:0000313" key="4">
    <source>
        <dbReference type="EMBL" id="CCC53196.1"/>
    </source>
</evidence>
<evidence type="ECO:0000256" key="2">
    <source>
        <dbReference type="SAM" id="MobiDB-lite"/>
    </source>
</evidence>
<dbReference type="GO" id="GO:0005737">
    <property type="term" value="C:cytoplasm"/>
    <property type="evidence" value="ECO:0007669"/>
    <property type="project" value="TreeGrafter"/>
</dbReference>
<dbReference type="GO" id="GO:0000184">
    <property type="term" value="P:nuclear-transcribed mRNA catabolic process, nonsense-mediated decay"/>
    <property type="evidence" value="ECO:0007669"/>
    <property type="project" value="InterPro"/>
</dbReference>
<dbReference type="Gene3D" id="1.25.40.180">
    <property type="match status" value="3"/>
</dbReference>
<feature type="compositionally biased region" description="Low complexity" evidence="2">
    <location>
        <begin position="1385"/>
        <end position="1400"/>
    </location>
</feature>
<feature type="compositionally biased region" description="Low complexity" evidence="2">
    <location>
        <begin position="1183"/>
        <end position="1206"/>
    </location>
</feature>
<feature type="region of interest" description="Disordered" evidence="2">
    <location>
        <begin position="1338"/>
        <end position="1409"/>
    </location>
</feature>
<dbReference type="PANTHER" id="PTHR12839:SF7">
    <property type="entry name" value="REGULATOR OF NONSENSE TRANSCRIPTS 2"/>
    <property type="match status" value="1"/>
</dbReference>
<feature type="compositionally biased region" description="Acidic residues" evidence="2">
    <location>
        <begin position="1207"/>
        <end position="1268"/>
    </location>
</feature>
<dbReference type="InterPro" id="IPR016024">
    <property type="entry name" value="ARM-type_fold"/>
</dbReference>
<feature type="domain" description="MIF4G" evidence="3">
    <location>
        <begin position="624"/>
        <end position="750"/>
    </location>
</feature>
<evidence type="ECO:0000256" key="1">
    <source>
        <dbReference type="SAM" id="Coils"/>
    </source>
</evidence>
<name>G0UBJ9_TRYVY</name>
<dbReference type="InterPro" id="IPR039762">
    <property type="entry name" value="Nmd2/UPF2"/>
</dbReference>
<feature type="coiled-coil region" evidence="1">
    <location>
        <begin position="1416"/>
        <end position="1449"/>
    </location>
</feature>
<dbReference type="PANTHER" id="PTHR12839">
    <property type="entry name" value="NONSENSE-MEDIATED MRNA DECAY PROTEIN 2 UP-FRAMESHIFT SUPPRESSOR 2"/>
    <property type="match status" value="1"/>
</dbReference>
<gene>
    <name evidence="4" type="ORF">TVY486_1106800</name>
</gene>
<dbReference type="SUPFAM" id="SSF48371">
    <property type="entry name" value="ARM repeat"/>
    <property type="match status" value="2"/>
</dbReference>
<feature type="region of interest" description="Disordered" evidence="2">
    <location>
        <begin position="1140"/>
        <end position="1274"/>
    </location>
</feature>
<feature type="compositionally biased region" description="Low complexity" evidence="2">
    <location>
        <begin position="1341"/>
        <end position="1361"/>
    </location>
</feature>
<accession>G0UBJ9</accession>
<sequence>MTSIAELLQQRAVLRERNRNVDVQRSAFADRSNSLKSDLKKATALAKRFKSYSAESSEKTILAQLDTVSFGMFISEAAQGAVQSLCPGTRMKPGDAHSFAVVCSEVHQRYDGFWSMVQKELKANADKIIGVESLKLALERLEEVGATGLSCTGDAATVTSSGATSSGAGTTAELVGLLTDAKPLMNLLKLLNNLTEKRAAMTTSPIAVVTVMSITTLLIREVGIELLGTSNGALSHLRPAGSVTERGPESLRELTGHCGPLKCVSSGKDGKEAMFLLGPAGFRLQFNAATKLAGPVDEATAQQAEEASWLRLGEARTQTVSPYSTEEERRQFFLLALASARTCLKAYERRKETLESWWHASCDTGDSKGKGTRSCQEDPHFRALQEQVERLYVICDNLLGMMGFVAPLPVDLTVAEPKAVQDVTITSASKKFYAVVGAETLNRFENDEQRTFYEYVPDFLDVSAELMQSLVAEKVNWDMLLRRKGLCAPVAALGSFKEGGQAAEEASVETDAEQLWLTTRLESADRGKLHQSAEEVPLVERWHIRLAGLAVPAAHFEEYTPVLQLLDKLVECQAADAIDSCCEEYVQQSLAPILSSPENAVTGRVFFTNCRVLLTTELRYPSNVLRPHMLRFMARCAALLNQYFPDVGEFLAEDIKCQWKMACGASSAVCDETVQMHVTNIVRYLCDLTKFDVVPSSCVFGILRAAIEDLRHRCSVSAITTIMQHGGLFLSRNRATRSAMSKLLDKLKEASRETGLKGESLRLIKSSLAFLKPPQPQQQPVAQAVQTPLEMYVRHLMSDVLSPSKLDFVYEKLLKMPWNDPPTREMLTRVLRQVYRLKWDNIPLFADMLSALARSGYSSVVLCIADAVAEDMRRDLEACSPLATPPAGAVGTSAVKLHPSCRPMQWRLVDCVFVANLFRSRVLSFRLLGYMTALMLLYTPQPLFGTDYSRLRCCVTLLTECASFLLWEHRGRGSRSAERIAGLHQFVRKLMALLFVHRYTLKEPIPMDLRYDVEDLVAKLNEHMRKGGVLGSETLKRVAARWRRGQQDDVDSHCAQQELPTLPLGIELPKTPEEADVYAKAVAAEPIFPANLWLEKTCEAVKRSCREDVPHCRILGLNAREGVEFSACASNAAESTDGVSIDMLPECGDDVDEGTGFNEGEGSCSSCETSYESGRGVDESCDDGSSSGSNSDEAANESESSSSSGDVIDDSSSEYEDSGSDFTEEELESDDTEGSEEESEELEETEEEDGSFEDVEEDEEEEEEEIEETREQSKIAAAEALRLRLEEADLDAELRALMSENPRDAALRAASVAARGGAAERLMEQDLVTAIRHHRQLRLGQASSSSAPLQPSSQPPSLDASDTVKFTILRRPVRNMPTAGKSGVSTAPTTTNSTGGAASAAGGGTSGVFLAIPRGTEFAENALRLQEQQRRQQEELREITRRINRMQEEERYS</sequence>
<dbReference type="EMBL" id="HE573027">
    <property type="protein sequence ID" value="CCC53196.1"/>
    <property type="molecule type" value="Genomic_DNA"/>
</dbReference>
<reference evidence="4" key="1">
    <citation type="journal article" date="2012" name="Proc. Natl. Acad. Sci. U.S.A.">
        <title>Antigenic diversity is generated by distinct evolutionary mechanisms in African trypanosome species.</title>
        <authorList>
            <person name="Jackson A.P."/>
            <person name="Berry A."/>
            <person name="Aslett M."/>
            <person name="Allison H.C."/>
            <person name="Burton P."/>
            <person name="Vavrova-Anderson J."/>
            <person name="Brown R."/>
            <person name="Browne H."/>
            <person name="Corton N."/>
            <person name="Hauser H."/>
            <person name="Gamble J."/>
            <person name="Gilderthorp R."/>
            <person name="Marcello L."/>
            <person name="McQuillan J."/>
            <person name="Otto T.D."/>
            <person name="Quail M.A."/>
            <person name="Sanders M.J."/>
            <person name="van Tonder A."/>
            <person name="Ginger M.L."/>
            <person name="Field M.C."/>
            <person name="Barry J.D."/>
            <person name="Hertz-Fowler C."/>
            <person name="Berriman M."/>
        </authorList>
    </citation>
    <scope>NUCLEOTIDE SEQUENCE</scope>
    <source>
        <strain evidence="4">Y486</strain>
    </source>
</reference>
<dbReference type="VEuPathDB" id="TriTrypDB:TvY486_1106800"/>
<protein>
    <recommendedName>
        <fullName evidence="3">MIF4G domain-containing protein</fullName>
    </recommendedName>
</protein>
<dbReference type="GO" id="GO:0003723">
    <property type="term" value="F:RNA binding"/>
    <property type="evidence" value="ECO:0007669"/>
    <property type="project" value="InterPro"/>
</dbReference>
<dbReference type="GO" id="GO:0035145">
    <property type="term" value="C:exon-exon junction complex"/>
    <property type="evidence" value="ECO:0007669"/>
    <property type="project" value="TreeGrafter"/>
</dbReference>
<proteinExistence type="predicted"/>
<organism evidence="4">
    <name type="scientific">Trypanosoma vivax (strain Y486)</name>
    <dbReference type="NCBI Taxonomy" id="1055687"/>
    <lineage>
        <taxon>Eukaryota</taxon>
        <taxon>Discoba</taxon>
        <taxon>Euglenozoa</taxon>
        <taxon>Kinetoplastea</taxon>
        <taxon>Metakinetoplastina</taxon>
        <taxon>Trypanosomatida</taxon>
        <taxon>Trypanosomatidae</taxon>
        <taxon>Trypanosoma</taxon>
        <taxon>Duttonella</taxon>
    </lineage>
</organism>
<dbReference type="InterPro" id="IPR003890">
    <property type="entry name" value="MIF4G-like_typ-3"/>
</dbReference>